<proteinExistence type="predicted"/>
<sequence>MLQSLKGKLTRSGRDLATDTLAPGQEPIHDAAATDIVGSLSLLTVNETVHERITEQTISELEVKEPMANTDGQEPSTSPVHSPRLRFKEILKTFTRKDTVVTATATAGPAQDHSSITAAVTQGSVVHRDNNDHDSDSDSFGKDFDDIEYDENDEDLSDDEILTTPCCDEVDVVTVAFNVPSGPSGSKSKTPYPATINAKFVKLQSLHQNVDGLRHALYAAIQKSSAIKEVGRLCKSSSP</sequence>
<evidence type="ECO:0000313" key="2">
    <source>
        <dbReference type="EMBL" id="KAF9577328.1"/>
    </source>
</evidence>
<accession>A0A9P6KA15</accession>
<keyword evidence="3" id="KW-1185">Reference proteome</keyword>
<feature type="region of interest" description="Disordered" evidence="1">
    <location>
        <begin position="56"/>
        <end position="82"/>
    </location>
</feature>
<dbReference type="EMBL" id="JAABOA010004977">
    <property type="protein sequence ID" value="KAF9577328.1"/>
    <property type="molecule type" value="Genomic_DNA"/>
</dbReference>
<gene>
    <name evidence="2" type="ORF">BGW38_007517</name>
</gene>
<dbReference type="OrthoDB" id="10640888at2759"/>
<evidence type="ECO:0000256" key="1">
    <source>
        <dbReference type="SAM" id="MobiDB-lite"/>
    </source>
</evidence>
<reference evidence="2" key="1">
    <citation type="journal article" date="2020" name="Fungal Divers.">
        <title>Resolving the Mortierellaceae phylogeny through synthesis of multi-gene phylogenetics and phylogenomics.</title>
        <authorList>
            <person name="Vandepol N."/>
            <person name="Liber J."/>
            <person name="Desiro A."/>
            <person name="Na H."/>
            <person name="Kennedy M."/>
            <person name="Barry K."/>
            <person name="Grigoriev I.V."/>
            <person name="Miller A.N."/>
            <person name="O'Donnell K."/>
            <person name="Stajich J.E."/>
            <person name="Bonito G."/>
        </authorList>
    </citation>
    <scope>NUCLEOTIDE SEQUENCE</scope>
    <source>
        <strain evidence="2">KOD1015</strain>
    </source>
</reference>
<dbReference type="AlphaFoldDB" id="A0A9P6KA15"/>
<organism evidence="2 3">
    <name type="scientific">Lunasporangiospora selenospora</name>
    <dbReference type="NCBI Taxonomy" id="979761"/>
    <lineage>
        <taxon>Eukaryota</taxon>
        <taxon>Fungi</taxon>
        <taxon>Fungi incertae sedis</taxon>
        <taxon>Mucoromycota</taxon>
        <taxon>Mortierellomycotina</taxon>
        <taxon>Mortierellomycetes</taxon>
        <taxon>Mortierellales</taxon>
        <taxon>Mortierellaceae</taxon>
        <taxon>Lunasporangiospora</taxon>
    </lineage>
</organism>
<comment type="caution">
    <text evidence="2">The sequence shown here is derived from an EMBL/GenBank/DDBJ whole genome shotgun (WGS) entry which is preliminary data.</text>
</comment>
<dbReference type="Proteomes" id="UP000780801">
    <property type="component" value="Unassembled WGS sequence"/>
</dbReference>
<feature type="compositionally biased region" description="Polar residues" evidence="1">
    <location>
        <begin position="70"/>
        <end position="80"/>
    </location>
</feature>
<evidence type="ECO:0000313" key="3">
    <source>
        <dbReference type="Proteomes" id="UP000780801"/>
    </source>
</evidence>
<protein>
    <submittedName>
        <fullName evidence="2">Uncharacterized protein</fullName>
    </submittedName>
</protein>
<name>A0A9P6KA15_9FUNG</name>